<comment type="similarity">
    <text evidence="2">Belongs to the ABC transporter superfamily.</text>
</comment>
<gene>
    <name evidence="9" type="ORF">SAMN05421666_0725</name>
</gene>
<dbReference type="FunFam" id="3.40.50.300:FF:000016">
    <property type="entry name" value="Oligopeptide ABC transporter ATP-binding component"/>
    <property type="match status" value="1"/>
</dbReference>
<evidence type="ECO:0000256" key="2">
    <source>
        <dbReference type="ARBA" id="ARBA00005417"/>
    </source>
</evidence>
<dbReference type="GO" id="GO:0005886">
    <property type="term" value="C:plasma membrane"/>
    <property type="evidence" value="ECO:0007669"/>
    <property type="project" value="UniProtKB-SubCell"/>
</dbReference>
<evidence type="ECO:0000256" key="7">
    <source>
        <dbReference type="ARBA" id="ARBA00023136"/>
    </source>
</evidence>
<evidence type="ECO:0000256" key="6">
    <source>
        <dbReference type="ARBA" id="ARBA00022840"/>
    </source>
</evidence>
<accession>A0A1N7F3S5</accession>
<feature type="domain" description="ABC transporter" evidence="8">
    <location>
        <begin position="7"/>
        <end position="256"/>
    </location>
</feature>
<comment type="subcellular location">
    <subcellularLocation>
        <location evidence="1">Cell inner membrane</location>
        <topology evidence="1">Peripheral membrane protein</topology>
    </subcellularLocation>
</comment>
<dbReference type="CDD" id="cd03257">
    <property type="entry name" value="ABC_NikE_OppD_transporters"/>
    <property type="match status" value="1"/>
</dbReference>
<dbReference type="PANTHER" id="PTHR43297:SF2">
    <property type="entry name" value="DIPEPTIDE TRANSPORT ATP-BINDING PROTEIN DPPD"/>
    <property type="match status" value="1"/>
</dbReference>
<name>A0A1N7F3S5_9RHOB</name>
<keyword evidence="5" id="KW-0547">Nucleotide-binding</keyword>
<evidence type="ECO:0000256" key="1">
    <source>
        <dbReference type="ARBA" id="ARBA00004417"/>
    </source>
</evidence>
<dbReference type="GO" id="GO:0005524">
    <property type="term" value="F:ATP binding"/>
    <property type="evidence" value="ECO:0007669"/>
    <property type="project" value="UniProtKB-KW"/>
</dbReference>
<sequence>MTDAPLLDVENLWVKFRTRNGVFDAVRGISFTLGKERLGIVGESGSGKSMTGRAVLRLIRPPGFIEADRLDVHGEDILALPEKRMRKLRGGRVSMIMQDPKFSLNPVMTVGQQLVEALRAHENVSRSQAYERALEVLDEVAIREPRRVIDLYPHEVSGGMGQRIMIAMMLLPNPEILIADEPTSALDVSVQLQVLDIIDKLVRDRGMGLMFISHDLNLVAKFCDRIIIMYAGRIVETCKASELRNAQHPYTLGLLNSVPDLERPRDHLEVLKRDPAWREAPSVSARQ</sequence>
<dbReference type="PROSITE" id="PS50893">
    <property type="entry name" value="ABC_TRANSPORTER_2"/>
    <property type="match status" value="1"/>
</dbReference>
<reference evidence="9 10" key="1">
    <citation type="submission" date="2017-01" db="EMBL/GenBank/DDBJ databases">
        <authorList>
            <person name="Mah S.A."/>
            <person name="Swanson W.J."/>
            <person name="Moy G.W."/>
            <person name="Vacquier V.D."/>
        </authorList>
    </citation>
    <scope>NUCLEOTIDE SEQUENCE [LARGE SCALE GENOMIC DNA]</scope>
    <source>
        <strain evidence="9 10">DSM 29590</strain>
    </source>
</reference>
<keyword evidence="4" id="KW-1003">Cell membrane</keyword>
<dbReference type="Pfam" id="PF00005">
    <property type="entry name" value="ABC_tran"/>
    <property type="match status" value="1"/>
</dbReference>
<dbReference type="InterPro" id="IPR003593">
    <property type="entry name" value="AAA+_ATPase"/>
</dbReference>
<dbReference type="InterPro" id="IPR003439">
    <property type="entry name" value="ABC_transporter-like_ATP-bd"/>
</dbReference>
<evidence type="ECO:0000313" key="9">
    <source>
        <dbReference type="EMBL" id="SIR94961.1"/>
    </source>
</evidence>
<evidence type="ECO:0000259" key="8">
    <source>
        <dbReference type="PROSITE" id="PS50893"/>
    </source>
</evidence>
<evidence type="ECO:0000256" key="5">
    <source>
        <dbReference type="ARBA" id="ARBA00022741"/>
    </source>
</evidence>
<proteinExistence type="inferred from homology"/>
<keyword evidence="7" id="KW-0472">Membrane</keyword>
<dbReference type="STRING" id="573024.SAMN05216208_1410"/>
<dbReference type="AlphaFoldDB" id="A0A1N7F3S5"/>
<evidence type="ECO:0000256" key="3">
    <source>
        <dbReference type="ARBA" id="ARBA00022448"/>
    </source>
</evidence>
<evidence type="ECO:0000313" key="10">
    <source>
        <dbReference type="Proteomes" id="UP000186019"/>
    </source>
</evidence>
<dbReference type="GO" id="GO:0016887">
    <property type="term" value="F:ATP hydrolysis activity"/>
    <property type="evidence" value="ECO:0007669"/>
    <property type="project" value="InterPro"/>
</dbReference>
<dbReference type="EMBL" id="FTNV01000001">
    <property type="protein sequence ID" value="SIR94961.1"/>
    <property type="molecule type" value="Genomic_DNA"/>
</dbReference>
<dbReference type="RefSeq" id="WP_076531030.1">
    <property type="nucleotide sequence ID" value="NZ_FOAC01000001.1"/>
</dbReference>
<dbReference type="InterPro" id="IPR050388">
    <property type="entry name" value="ABC_Ni/Peptide_Import"/>
</dbReference>
<keyword evidence="10" id="KW-1185">Reference proteome</keyword>
<dbReference type="Gene3D" id="3.40.50.300">
    <property type="entry name" value="P-loop containing nucleotide triphosphate hydrolases"/>
    <property type="match status" value="1"/>
</dbReference>
<keyword evidence="3" id="KW-0813">Transport</keyword>
<dbReference type="OrthoDB" id="9782308at2"/>
<dbReference type="SMART" id="SM00382">
    <property type="entry name" value="AAA"/>
    <property type="match status" value="1"/>
</dbReference>
<evidence type="ECO:0000256" key="4">
    <source>
        <dbReference type="ARBA" id="ARBA00022475"/>
    </source>
</evidence>
<dbReference type="Proteomes" id="UP000186019">
    <property type="component" value="Unassembled WGS sequence"/>
</dbReference>
<keyword evidence="6 9" id="KW-0067">ATP-binding</keyword>
<dbReference type="InterPro" id="IPR027417">
    <property type="entry name" value="P-loop_NTPase"/>
</dbReference>
<dbReference type="SUPFAM" id="SSF52540">
    <property type="entry name" value="P-loop containing nucleoside triphosphate hydrolases"/>
    <property type="match status" value="1"/>
</dbReference>
<protein>
    <submittedName>
        <fullName evidence="9">Peptide/nickel transport system ATP-binding protein</fullName>
    </submittedName>
</protein>
<organism evidence="9 10">
    <name type="scientific">Roseovarius nanhaiticus</name>
    <dbReference type="NCBI Taxonomy" id="573024"/>
    <lineage>
        <taxon>Bacteria</taxon>
        <taxon>Pseudomonadati</taxon>
        <taxon>Pseudomonadota</taxon>
        <taxon>Alphaproteobacteria</taxon>
        <taxon>Rhodobacterales</taxon>
        <taxon>Roseobacteraceae</taxon>
        <taxon>Roseovarius</taxon>
    </lineage>
</organism>
<dbReference type="PANTHER" id="PTHR43297">
    <property type="entry name" value="OLIGOPEPTIDE TRANSPORT ATP-BINDING PROTEIN APPD"/>
    <property type="match status" value="1"/>
</dbReference>
<dbReference type="GO" id="GO:0055085">
    <property type="term" value="P:transmembrane transport"/>
    <property type="evidence" value="ECO:0007669"/>
    <property type="project" value="UniProtKB-ARBA"/>
</dbReference>